<protein>
    <recommendedName>
        <fullName evidence="6">Phorbol-ester/DAG-type domain-containing protein</fullName>
    </recommendedName>
</protein>
<keyword evidence="5" id="KW-1185">Reference proteome</keyword>
<reference evidence="4" key="1">
    <citation type="submission" date="2020-01" db="EMBL/GenBank/DDBJ databases">
        <authorList>
            <person name="Mishra B."/>
        </authorList>
    </citation>
    <scope>NUCLEOTIDE SEQUENCE [LARGE SCALE GENOMIC DNA]</scope>
</reference>
<gene>
    <name evidence="4" type="ORF">MERR_LOCUS42474</name>
</gene>
<dbReference type="InterPro" id="IPR046349">
    <property type="entry name" value="C1-like_sf"/>
</dbReference>
<feature type="domain" description="DC1" evidence="2">
    <location>
        <begin position="140"/>
        <end position="182"/>
    </location>
</feature>
<dbReference type="Proteomes" id="UP000467841">
    <property type="component" value="Unassembled WGS sequence"/>
</dbReference>
<feature type="domain" description="DC1-like C-terminal" evidence="3">
    <location>
        <begin position="507"/>
        <end position="551"/>
    </location>
</feature>
<dbReference type="InterPro" id="IPR054483">
    <property type="entry name" value="DC1-like_CT"/>
</dbReference>
<keyword evidence="1" id="KW-0677">Repeat</keyword>
<accession>A0A6D2KQ62</accession>
<evidence type="ECO:0000259" key="2">
    <source>
        <dbReference type="Pfam" id="PF03107"/>
    </source>
</evidence>
<feature type="domain" description="DC1" evidence="2">
    <location>
        <begin position="80"/>
        <end position="126"/>
    </location>
</feature>
<dbReference type="SUPFAM" id="SSF57889">
    <property type="entry name" value="Cysteine-rich domain"/>
    <property type="match status" value="4"/>
</dbReference>
<evidence type="ECO:0000256" key="1">
    <source>
        <dbReference type="ARBA" id="ARBA00022737"/>
    </source>
</evidence>
<dbReference type="PANTHER" id="PTHR32410:SF184">
    <property type="entry name" value="CHP-RICH ZINC FINGER PROTEIN-LIKE-RELATED"/>
    <property type="match status" value="1"/>
</dbReference>
<organism evidence="4 5">
    <name type="scientific">Microthlaspi erraticum</name>
    <dbReference type="NCBI Taxonomy" id="1685480"/>
    <lineage>
        <taxon>Eukaryota</taxon>
        <taxon>Viridiplantae</taxon>
        <taxon>Streptophyta</taxon>
        <taxon>Embryophyta</taxon>
        <taxon>Tracheophyta</taxon>
        <taxon>Spermatophyta</taxon>
        <taxon>Magnoliopsida</taxon>
        <taxon>eudicotyledons</taxon>
        <taxon>Gunneridae</taxon>
        <taxon>Pentapetalae</taxon>
        <taxon>rosids</taxon>
        <taxon>malvids</taxon>
        <taxon>Brassicales</taxon>
        <taxon>Brassicaceae</taxon>
        <taxon>Coluteocarpeae</taxon>
        <taxon>Microthlaspi</taxon>
    </lineage>
</organism>
<comment type="caution">
    <text evidence="4">The sequence shown here is derived from an EMBL/GenBank/DDBJ whole genome shotgun (WGS) entry which is preliminary data.</text>
</comment>
<dbReference type="AlphaFoldDB" id="A0A6D2KQ62"/>
<evidence type="ECO:0000313" key="5">
    <source>
        <dbReference type="Proteomes" id="UP000467841"/>
    </source>
</evidence>
<name>A0A6D2KQ62_9BRAS</name>
<dbReference type="PANTHER" id="PTHR32410">
    <property type="entry name" value="CYSTEINE/HISTIDINE-RICH C1 DOMAIN FAMILY PROTEIN"/>
    <property type="match status" value="1"/>
</dbReference>
<feature type="domain" description="DC1" evidence="2">
    <location>
        <begin position="274"/>
        <end position="321"/>
    </location>
</feature>
<dbReference type="Pfam" id="PF03107">
    <property type="entry name" value="C1_2"/>
    <property type="match status" value="5"/>
</dbReference>
<evidence type="ECO:0000259" key="3">
    <source>
        <dbReference type="Pfam" id="PF22926"/>
    </source>
</evidence>
<dbReference type="InterPro" id="IPR004146">
    <property type="entry name" value="DC1"/>
</dbReference>
<evidence type="ECO:0008006" key="6">
    <source>
        <dbReference type="Google" id="ProtNLM"/>
    </source>
</evidence>
<dbReference type="Pfam" id="PF22926">
    <property type="entry name" value="C1-like_CT"/>
    <property type="match status" value="1"/>
</dbReference>
<dbReference type="InterPro" id="IPR053192">
    <property type="entry name" value="Vacuole_Formation_Reg"/>
</dbReference>
<feature type="domain" description="DC1" evidence="2">
    <location>
        <begin position="191"/>
        <end position="238"/>
    </location>
</feature>
<dbReference type="EMBL" id="CACVBM020001607">
    <property type="protein sequence ID" value="CAA7055238.1"/>
    <property type="molecule type" value="Genomic_DNA"/>
</dbReference>
<feature type="domain" description="DC1" evidence="2">
    <location>
        <begin position="438"/>
        <end position="486"/>
    </location>
</feature>
<evidence type="ECO:0000313" key="4">
    <source>
        <dbReference type="EMBL" id="CAA7055238.1"/>
    </source>
</evidence>
<dbReference type="OrthoDB" id="1022773at2759"/>
<sequence>MDEEALESFLGAVRLNFHHQHLVYPTNIFSKCGACSNYEHIEGSERGENGEGVQGSNCGYICKPCNLYVHKDCIQINNPHRHKHSLKLLEFMHQLDDGRKCLVCRQEVEGLFYYCALCDVTVCRHCLRNPLVIDDVPKKVHEHSLTLVMIKVSFTCDACGVCSDGFPCVCLSCCFIIHKDCIKLPRVIHINRHDHRVSHAYSPGPGDWVCGVCRKGIDRMYGAYSCSVCRYAVHSQCAIRMDVWDGLELEDVPEDENEDLDPFEVIGEGLIKHFSHEHDLRLVISGSDENKEHCYVCTFPIYNDPYYTCMECHFIIHETCANLLKKKRHEIESHQLTLCVNPKPGIISSDSHFLCRTCGRKCTGFCYRYKYTKIDVHCARVSNTLNHGSHPHPLFCFSTENKLCSACRQSSHPVMSCMECDFDLCFCCATLPKEVRHKYDRHPLSLCYGESASGLYWCEICEGELNPKEWFYTCNDCGSTLHVNCVLGDYLHIRPGHSFKAIDEEEFEVVANDGPTRPFCKDVICKKRCVQPFVMKSKDKNNRYKCDYSCISDHYRFGDL</sequence>
<proteinExistence type="predicted"/>